<organism evidence="2 3">
    <name type="scientific">Cercospora berteroae</name>
    <dbReference type="NCBI Taxonomy" id="357750"/>
    <lineage>
        <taxon>Eukaryota</taxon>
        <taxon>Fungi</taxon>
        <taxon>Dikarya</taxon>
        <taxon>Ascomycota</taxon>
        <taxon>Pezizomycotina</taxon>
        <taxon>Dothideomycetes</taxon>
        <taxon>Dothideomycetidae</taxon>
        <taxon>Mycosphaerellales</taxon>
        <taxon>Mycosphaerellaceae</taxon>
        <taxon>Cercospora</taxon>
    </lineage>
</organism>
<evidence type="ECO:0000313" key="2">
    <source>
        <dbReference type="EMBL" id="PPJ52065.1"/>
    </source>
</evidence>
<reference evidence="3" key="1">
    <citation type="journal article" date="2017" name="bioRxiv">
        <title>Conservation of a gene cluster reveals novel cercosporin biosynthetic mechanisms and extends production to the genus Colletotrichum.</title>
        <authorList>
            <person name="de Jonge R."/>
            <person name="Ebert M.K."/>
            <person name="Huitt-Roehl C.R."/>
            <person name="Pal P."/>
            <person name="Suttle J.C."/>
            <person name="Spanner R.E."/>
            <person name="Neubauer J.D."/>
            <person name="Jurick W.M.II."/>
            <person name="Stott K.A."/>
            <person name="Secor G.A."/>
            <person name="Thomma B.P.H.J."/>
            <person name="Van de Peer Y."/>
            <person name="Townsend C.A."/>
            <person name="Bolton M.D."/>
        </authorList>
    </citation>
    <scope>NUCLEOTIDE SEQUENCE [LARGE SCALE GENOMIC DNA]</scope>
    <source>
        <strain evidence="3">CBS538.71</strain>
    </source>
</reference>
<sequence length="332" mass="35396">MATANRNALLDQLQAQVNLVLEQTGRVFAAVDPNSKKAPTAQVNKLKQILPKAQVKFQDALDALEEELASPGNSPVPDAHSVNALDPQQPEAEPEMEKTTTTAPPDEDVTMEDSQPEQQRAEAESSGGEMEVTKTDPKTQPEASAPEMTTTSEAHTQPTAPVPTQNDAKPAEPSLQVDTAPSKASGEDEKVPDTAKESINNDLDSLFGGGDNTNDGGNEFSFDENATGEIDFGDFGNFNGDNADNDNISSLLPGLEDYANTQSNNTSGAELDLNSFFTNTNEQNNATRSAGGDDARDTTFDDLMDLANFDGNMGDDENNNSTADLDFDALFN</sequence>
<proteinExistence type="predicted"/>
<accession>A0A2S6BX53</accession>
<feature type="compositionally biased region" description="Basic and acidic residues" evidence="1">
    <location>
        <begin position="185"/>
        <end position="196"/>
    </location>
</feature>
<feature type="region of interest" description="Disordered" evidence="1">
    <location>
        <begin position="66"/>
        <end position="223"/>
    </location>
</feature>
<feature type="compositionally biased region" description="Polar residues" evidence="1">
    <location>
        <begin position="147"/>
        <end position="167"/>
    </location>
</feature>
<dbReference type="PROSITE" id="PS00018">
    <property type="entry name" value="EF_HAND_1"/>
    <property type="match status" value="1"/>
</dbReference>
<gene>
    <name evidence="2" type="ORF">CBER1_09653</name>
</gene>
<dbReference type="InterPro" id="IPR018247">
    <property type="entry name" value="EF_Hand_1_Ca_BS"/>
</dbReference>
<comment type="caution">
    <text evidence="2">The sequence shown here is derived from an EMBL/GenBank/DDBJ whole genome shotgun (WGS) entry which is preliminary data.</text>
</comment>
<feature type="compositionally biased region" description="Acidic residues" evidence="1">
    <location>
        <begin position="105"/>
        <end position="115"/>
    </location>
</feature>
<dbReference type="AlphaFoldDB" id="A0A2S6BX53"/>
<dbReference type="EMBL" id="PNEN01001723">
    <property type="protein sequence ID" value="PPJ52065.1"/>
    <property type="molecule type" value="Genomic_DNA"/>
</dbReference>
<dbReference type="STRING" id="357750.A0A2S6BX53"/>
<keyword evidence="3" id="KW-1185">Reference proteome</keyword>
<protein>
    <submittedName>
        <fullName evidence="2">Uncharacterized protein</fullName>
    </submittedName>
</protein>
<name>A0A2S6BX53_9PEZI</name>
<evidence type="ECO:0000313" key="3">
    <source>
        <dbReference type="Proteomes" id="UP000237631"/>
    </source>
</evidence>
<evidence type="ECO:0000256" key="1">
    <source>
        <dbReference type="SAM" id="MobiDB-lite"/>
    </source>
</evidence>
<dbReference type="Proteomes" id="UP000237631">
    <property type="component" value="Unassembled WGS sequence"/>
</dbReference>
<dbReference type="OrthoDB" id="5409998at2759"/>